<evidence type="ECO:0000256" key="1">
    <source>
        <dbReference type="ARBA" id="ARBA00010701"/>
    </source>
</evidence>
<dbReference type="InterPro" id="IPR029058">
    <property type="entry name" value="AB_hydrolase_fold"/>
</dbReference>
<comment type="similarity">
    <text evidence="1">Belongs to the AB hydrolase superfamily. Lipase family.</text>
</comment>
<evidence type="ECO:0000256" key="3">
    <source>
        <dbReference type="ARBA" id="ARBA00022963"/>
    </source>
</evidence>
<accession>A0AAV8Q161</accession>
<dbReference type="GO" id="GO:0016042">
    <property type="term" value="P:lipid catabolic process"/>
    <property type="evidence" value="ECO:0007669"/>
    <property type="project" value="UniProtKB-KW"/>
</dbReference>
<dbReference type="PANTHER" id="PTHR31403">
    <property type="entry name" value="PHOSPHOLIPASE A1-IBETA2, CHLOROPLASTIC"/>
    <property type="match status" value="1"/>
</dbReference>
<organism evidence="5 6">
    <name type="scientific">Ensete ventricosum</name>
    <name type="common">Abyssinian banana</name>
    <name type="synonym">Musa ensete</name>
    <dbReference type="NCBI Taxonomy" id="4639"/>
    <lineage>
        <taxon>Eukaryota</taxon>
        <taxon>Viridiplantae</taxon>
        <taxon>Streptophyta</taxon>
        <taxon>Embryophyta</taxon>
        <taxon>Tracheophyta</taxon>
        <taxon>Spermatophyta</taxon>
        <taxon>Magnoliopsida</taxon>
        <taxon>Liliopsida</taxon>
        <taxon>Zingiberales</taxon>
        <taxon>Musaceae</taxon>
        <taxon>Ensete</taxon>
    </lineage>
</organism>
<evidence type="ECO:0000313" key="5">
    <source>
        <dbReference type="EMBL" id="KAJ8470144.1"/>
    </source>
</evidence>
<sequence length="195" mass="22227">MDVPLSIAIDRHPLPLTKHSFVISDTTSPLLLNMLTTYVTTIDHPNPTVDDAPAFSPKEDISSLFPDIHGGADWCRLLNPLHPWLRREIIKYGELAKATYDGLDFNPFFEFCGSCLYGRHWLLEKLGLSRNGYEVSRYVYAMSHVDLPAWLQRSIHADAWSTESNWMGFVAVSDDEESRRIGYRDVVDLSLDLVE</sequence>
<dbReference type="Gene3D" id="3.40.50.1820">
    <property type="entry name" value="alpha/beta hydrolase"/>
    <property type="match status" value="1"/>
</dbReference>
<dbReference type="PANTHER" id="PTHR31403:SF11">
    <property type="entry name" value="OS12G0614500 PROTEIN"/>
    <property type="match status" value="1"/>
</dbReference>
<dbReference type="GO" id="GO:0004620">
    <property type="term" value="F:phospholipase activity"/>
    <property type="evidence" value="ECO:0007669"/>
    <property type="project" value="TreeGrafter"/>
</dbReference>
<evidence type="ECO:0000313" key="6">
    <source>
        <dbReference type="Proteomes" id="UP001222027"/>
    </source>
</evidence>
<evidence type="ECO:0000256" key="4">
    <source>
        <dbReference type="ARBA" id="ARBA00023098"/>
    </source>
</evidence>
<keyword evidence="6" id="KW-1185">Reference proteome</keyword>
<gene>
    <name evidence="5" type="ORF">OPV22_024487</name>
</gene>
<dbReference type="EMBL" id="JAQQAF010000007">
    <property type="protein sequence ID" value="KAJ8470144.1"/>
    <property type="molecule type" value="Genomic_DNA"/>
</dbReference>
<proteinExistence type="inferred from homology"/>
<reference evidence="5 6" key="1">
    <citation type="submission" date="2022-12" db="EMBL/GenBank/DDBJ databases">
        <title>Chromosome-scale assembly of the Ensete ventricosum genome.</title>
        <authorList>
            <person name="Dussert Y."/>
            <person name="Stocks J."/>
            <person name="Wendawek A."/>
            <person name="Woldeyes F."/>
            <person name="Nichols R.A."/>
            <person name="Borrell J.S."/>
        </authorList>
    </citation>
    <scope>NUCLEOTIDE SEQUENCE [LARGE SCALE GENOMIC DNA]</scope>
    <source>
        <strain evidence="6">cv. Maze</strain>
        <tissue evidence="5">Seeds</tissue>
    </source>
</reference>
<dbReference type="Proteomes" id="UP001222027">
    <property type="component" value="Unassembled WGS sequence"/>
</dbReference>
<keyword evidence="2" id="KW-0378">Hydrolase</keyword>
<dbReference type="AlphaFoldDB" id="A0AAV8Q161"/>
<comment type="caution">
    <text evidence="5">The sequence shown here is derived from an EMBL/GenBank/DDBJ whole genome shotgun (WGS) entry which is preliminary data.</text>
</comment>
<keyword evidence="3" id="KW-0442">Lipid degradation</keyword>
<evidence type="ECO:0000256" key="2">
    <source>
        <dbReference type="ARBA" id="ARBA00022801"/>
    </source>
</evidence>
<protein>
    <submittedName>
        <fullName evidence="5">Uncharacterized protein</fullName>
    </submittedName>
</protein>
<keyword evidence="4" id="KW-0443">Lipid metabolism</keyword>
<name>A0AAV8Q161_ENSVE</name>